<feature type="domain" description="BRICHOS" evidence="2">
    <location>
        <begin position="34"/>
        <end position="126"/>
    </location>
</feature>
<dbReference type="Gene3D" id="3.30.390.150">
    <property type="match status" value="1"/>
</dbReference>
<gene>
    <name evidence="3" type="ORF">PLOB_00010332</name>
</gene>
<dbReference type="EMBL" id="CALNXK010000152">
    <property type="protein sequence ID" value="CAH3169842.1"/>
    <property type="molecule type" value="Genomic_DNA"/>
</dbReference>
<evidence type="ECO:0000259" key="2">
    <source>
        <dbReference type="PROSITE" id="PS50869"/>
    </source>
</evidence>
<sequence>ERYAFQFTEESESVREEIDVDLDNRTELIRVPGHNNKAPMEVMNDFVEGLTARRLPLSKECYVSKLDPALPTPEKLKLDMELATQQPLSDEKVIKETATRILGFADRLALPQRILDFCGSLPIYEVEEVPVE</sequence>
<evidence type="ECO:0000313" key="3">
    <source>
        <dbReference type="EMBL" id="CAH3169842.1"/>
    </source>
</evidence>
<accession>A0ABN8QTL1</accession>
<evidence type="ECO:0000256" key="1">
    <source>
        <dbReference type="ARBA" id="ARBA00023157"/>
    </source>
</evidence>
<dbReference type="InterPro" id="IPR007084">
    <property type="entry name" value="BRICHOS_dom"/>
</dbReference>
<keyword evidence="1" id="KW-1015">Disulfide bond</keyword>
<feature type="non-terminal residue" evidence="3">
    <location>
        <position position="1"/>
    </location>
</feature>
<evidence type="ECO:0000313" key="4">
    <source>
        <dbReference type="Proteomes" id="UP001159405"/>
    </source>
</evidence>
<proteinExistence type="predicted"/>
<organism evidence="3 4">
    <name type="scientific">Porites lobata</name>
    <dbReference type="NCBI Taxonomy" id="104759"/>
    <lineage>
        <taxon>Eukaryota</taxon>
        <taxon>Metazoa</taxon>
        <taxon>Cnidaria</taxon>
        <taxon>Anthozoa</taxon>
        <taxon>Hexacorallia</taxon>
        <taxon>Scleractinia</taxon>
        <taxon>Fungiina</taxon>
        <taxon>Poritidae</taxon>
        <taxon>Porites</taxon>
    </lineage>
</organism>
<name>A0ABN8QTL1_9CNID</name>
<protein>
    <recommendedName>
        <fullName evidence="2">BRICHOS domain-containing protein</fullName>
    </recommendedName>
</protein>
<dbReference type="PROSITE" id="PS50869">
    <property type="entry name" value="BRICHOS"/>
    <property type="match status" value="1"/>
</dbReference>
<keyword evidence="4" id="KW-1185">Reference proteome</keyword>
<dbReference type="Pfam" id="PF04089">
    <property type="entry name" value="BRICHOS"/>
    <property type="match status" value="1"/>
</dbReference>
<feature type="non-terminal residue" evidence="3">
    <location>
        <position position="132"/>
    </location>
</feature>
<reference evidence="3 4" key="1">
    <citation type="submission" date="2022-05" db="EMBL/GenBank/DDBJ databases">
        <authorList>
            <consortium name="Genoscope - CEA"/>
            <person name="William W."/>
        </authorList>
    </citation>
    <scope>NUCLEOTIDE SEQUENCE [LARGE SCALE GENOMIC DNA]</scope>
</reference>
<dbReference type="Proteomes" id="UP001159405">
    <property type="component" value="Unassembled WGS sequence"/>
</dbReference>
<comment type="caution">
    <text evidence="3">The sequence shown here is derived from an EMBL/GenBank/DDBJ whole genome shotgun (WGS) entry which is preliminary data.</text>
</comment>